<dbReference type="GO" id="GO:0000224">
    <property type="term" value="F:peptide-N4-(N-acetyl-beta-glucosaminyl)asparagine amidase activity"/>
    <property type="evidence" value="ECO:0007669"/>
    <property type="project" value="TreeGrafter"/>
</dbReference>
<organism evidence="3 4">
    <name type="scientific">Terrimicrobium sacchariphilum</name>
    <dbReference type="NCBI Taxonomy" id="690879"/>
    <lineage>
        <taxon>Bacteria</taxon>
        <taxon>Pseudomonadati</taxon>
        <taxon>Verrucomicrobiota</taxon>
        <taxon>Terrimicrobiia</taxon>
        <taxon>Terrimicrobiales</taxon>
        <taxon>Terrimicrobiaceae</taxon>
        <taxon>Terrimicrobium</taxon>
    </lineage>
</organism>
<dbReference type="Gene3D" id="1.20.1050.60">
    <property type="entry name" value="alpha-1,2-mannosidase"/>
    <property type="match status" value="1"/>
</dbReference>
<protein>
    <submittedName>
        <fullName evidence="3">Alpha-1,2-mannosidase</fullName>
    </submittedName>
</protein>
<dbReference type="GO" id="GO:0005829">
    <property type="term" value="C:cytosol"/>
    <property type="evidence" value="ECO:0007669"/>
    <property type="project" value="TreeGrafter"/>
</dbReference>
<evidence type="ECO:0000313" key="4">
    <source>
        <dbReference type="Proteomes" id="UP000076023"/>
    </source>
</evidence>
<dbReference type="Gene3D" id="1.20.1610.10">
    <property type="entry name" value="alpha-1,2-mannosidases domains"/>
    <property type="match status" value="1"/>
</dbReference>
<dbReference type="PANTHER" id="PTHR12143">
    <property type="entry name" value="PEPTIDE N-GLYCANASE PNGASE -RELATED"/>
    <property type="match status" value="1"/>
</dbReference>
<evidence type="ECO:0000313" key="3">
    <source>
        <dbReference type="EMBL" id="GAT32870.1"/>
    </source>
</evidence>
<accession>A0A146G5J4</accession>
<reference evidence="4" key="1">
    <citation type="journal article" date="2017" name="Genome Announc.">
        <title>Draft Genome Sequence of Terrimicrobium sacchariphilum NM-5T, a Facultative Anaerobic Soil Bacterium of the Class Spartobacteria.</title>
        <authorList>
            <person name="Qiu Y.L."/>
            <person name="Tourlousse D.M."/>
            <person name="Matsuura N."/>
            <person name="Ohashi A."/>
            <person name="Sekiguchi Y."/>
        </authorList>
    </citation>
    <scope>NUCLEOTIDE SEQUENCE [LARGE SCALE GENOMIC DNA]</scope>
    <source>
        <strain evidence="4">NM-5</strain>
    </source>
</reference>
<name>A0A146G5J4_TERSA</name>
<sequence>MTSLVDLVNPLQGTTSDKNFSTGNTLPITSLPFGLHHWSLQTREDPWFFHPGDRKLWGIRLTHQPSPWMLDYGALLVSAFHGPIAETPALQSSAYRIVECRPHVTRLQLPGQGIDISLAPAPAGLLLVFETRSEAPLKIRLSFRQEFSVETSDTLVHGRTTDNSGGVPEGFGLSFCGRFSDRPRHVHSLPNGTCWEFAPGTRRVELRLAASFIDGTIARYALASQLDGHSFSEIEGSAAQTWDALLGRLDFPDPEDSRRRTFYSCLYRTLLFPRLLTEKDPSGNDIHYSPYDGAVHTGPLCTDNGFWDTYRTVYPLLAHAFPDQLTTILQGWLNACKQAGWTPKWPSPGLKDCMIGTHFDAVAADAVARGITGWDVEAVFPFLWRNATEQSSDGRFGRQGLEDFIQLGYLPADRHRYSVSATLDYAYGDFCVMQVARHLGRTREAELLSTRIGNYRNVFDPSVGFMRERNSDGSWLRPFGEFRWGGGFIEGGPWQHSFHVPHDIPGLASLFGGEAALEAKLDAMLSTPPLFQVGHYGFEIHEMTEMAMAGFGQYAHSNQPVHGYLFLYALLGQPEKTSHWVRKVCDELYGPEKLPGDEDNGEMSAWYIWANLGLFPHCPGRPGLVSFQPPHTRASVRRDLLP</sequence>
<dbReference type="InParanoid" id="A0A146G5J4"/>
<dbReference type="Pfam" id="PF17678">
    <property type="entry name" value="Glyco_hydro_92N"/>
    <property type="match status" value="1"/>
</dbReference>
<dbReference type="InterPro" id="IPR005887">
    <property type="entry name" value="GH92_a_mannosidase_put"/>
</dbReference>
<evidence type="ECO:0000259" key="1">
    <source>
        <dbReference type="Pfam" id="PF07971"/>
    </source>
</evidence>
<dbReference type="InterPro" id="IPR050883">
    <property type="entry name" value="PNGase"/>
</dbReference>
<keyword evidence="4" id="KW-1185">Reference proteome</keyword>
<dbReference type="InterPro" id="IPR014718">
    <property type="entry name" value="GH-type_carb-bd"/>
</dbReference>
<dbReference type="Gene3D" id="3.30.2080.10">
    <property type="entry name" value="GH92 mannosidase domain"/>
    <property type="match status" value="1"/>
</dbReference>
<dbReference type="Pfam" id="PF07971">
    <property type="entry name" value="Glyco_hydro_92"/>
    <property type="match status" value="1"/>
</dbReference>
<dbReference type="InterPro" id="IPR008928">
    <property type="entry name" value="6-hairpin_glycosidase_sf"/>
</dbReference>
<dbReference type="EMBL" id="BDCO01000002">
    <property type="protein sequence ID" value="GAT32870.1"/>
    <property type="molecule type" value="Genomic_DNA"/>
</dbReference>
<feature type="domain" description="Glycosyl hydrolase family 92 N-terminal" evidence="2">
    <location>
        <begin position="7"/>
        <end position="193"/>
    </location>
</feature>
<gene>
    <name evidence="3" type="ORF">TSACC_21272</name>
</gene>
<dbReference type="Proteomes" id="UP000076023">
    <property type="component" value="Unassembled WGS sequence"/>
</dbReference>
<dbReference type="GO" id="GO:0006516">
    <property type="term" value="P:glycoprotein catabolic process"/>
    <property type="evidence" value="ECO:0007669"/>
    <property type="project" value="TreeGrafter"/>
</dbReference>
<dbReference type="RefSeq" id="WP_075078673.1">
    <property type="nucleotide sequence ID" value="NZ_BDCO01000002.1"/>
</dbReference>
<dbReference type="PANTHER" id="PTHR12143:SF43">
    <property type="entry name" value="PUTATIVE-RELATED"/>
    <property type="match status" value="1"/>
</dbReference>
<dbReference type="InterPro" id="IPR012939">
    <property type="entry name" value="Glyco_hydro_92"/>
</dbReference>
<dbReference type="GO" id="GO:0030246">
    <property type="term" value="F:carbohydrate binding"/>
    <property type="evidence" value="ECO:0007669"/>
    <property type="project" value="InterPro"/>
</dbReference>
<dbReference type="Gene3D" id="2.70.98.10">
    <property type="match status" value="1"/>
</dbReference>
<proteinExistence type="predicted"/>
<feature type="domain" description="Glycosyl hydrolase family 92" evidence="1">
    <location>
        <begin position="218"/>
        <end position="637"/>
    </location>
</feature>
<dbReference type="SUPFAM" id="SSF48208">
    <property type="entry name" value="Six-hairpin glycosidases"/>
    <property type="match status" value="1"/>
</dbReference>
<dbReference type="InterPro" id="IPR041371">
    <property type="entry name" value="GH92_N"/>
</dbReference>
<evidence type="ECO:0000259" key="2">
    <source>
        <dbReference type="Pfam" id="PF17678"/>
    </source>
</evidence>
<dbReference type="GO" id="GO:0005975">
    <property type="term" value="P:carbohydrate metabolic process"/>
    <property type="evidence" value="ECO:0007669"/>
    <property type="project" value="InterPro"/>
</dbReference>
<dbReference type="STRING" id="690879.TSACC_21272"/>
<dbReference type="AlphaFoldDB" id="A0A146G5J4"/>
<dbReference type="NCBIfam" id="TIGR01180">
    <property type="entry name" value="aman2_put"/>
    <property type="match status" value="1"/>
</dbReference>
<comment type="caution">
    <text evidence="3">The sequence shown here is derived from an EMBL/GenBank/DDBJ whole genome shotgun (WGS) entry which is preliminary data.</text>
</comment>